<evidence type="ECO:0000256" key="1">
    <source>
        <dbReference type="ARBA" id="ARBA00004123"/>
    </source>
</evidence>
<dbReference type="GO" id="GO:0000981">
    <property type="term" value="F:DNA-binding transcription factor activity, RNA polymerase II-specific"/>
    <property type="evidence" value="ECO:0007669"/>
    <property type="project" value="InterPro"/>
</dbReference>
<dbReference type="Gene3D" id="1.10.10.60">
    <property type="entry name" value="Homeodomain-like"/>
    <property type="match status" value="1"/>
</dbReference>
<keyword evidence="3 5" id="KW-0371">Homeobox</keyword>
<feature type="domain" description="Homeobox" evidence="8">
    <location>
        <begin position="19"/>
        <end position="79"/>
    </location>
</feature>
<feature type="compositionally biased region" description="Basic and acidic residues" evidence="7">
    <location>
        <begin position="182"/>
        <end position="201"/>
    </location>
</feature>
<dbReference type="GO" id="GO:0000978">
    <property type="term" value="F:RNA polymerase II cis-regulatory region sequence-specific DNA binding"/>
    <property type="evidence" value="ECO:0007669"/>
    <property type="project" value="TreeGrafter"/>
</dbReference>
<evidence type="ECO:0000313" key="9">
    <source>
        <dbReference type="EMBL" id="ACI26671.1"/>
    </source>
</evidence>
<feature type="compositionally biased region" description="Polar residues" evidence="7">
    <location>
        <begin position="202"/>
        <end position="217"/>
    </location>
</feature>
<dbReference type="InterPro" id="IPR017970">
    <property type="entry name" value="Homeobox_CS"/>
</dbReference>
<dbReference type="InterPro" id="IPR020479">
    <property type="entry name" value="HD_metazoa"/>
</dbReference>
<feature type="region of interest" description="Disordered" evidence="7">
    <location>
        <begin position="92"/>
        <end position="145"/>
    </location>
</feature>
<evidence type="ECO:0000259" key="8">
    <source>
        <dbReference type="PROSITE" id="PS50071"/>
    </source>
</evidence>
<proteinExistence type="evidence at transcript level"/>
<dbReference type="Pfam" id="PF00046">
    <property type="entry name" value="Homeodomain"/>
    <property type="match status" value="1"/>
</dbReference>
<dbReference type="PANTHER" id="PTHR24340:SF70">
    <property type="entry name" value="NK7.1, ISOFORM A"/>
    <property type="match status" value="1"/>
</dbReference>
<dbReference type="PANTHER" id="PTHR24340">
    <property type="entry name" value="HOMEOBOX PROTEIN NKX"/>
    <property type="match status" value="1"/>
</dbReference>
<feature type="DNA-binding region" description="Homeobox" evidence="5">
    <location>
        <begin position="21"/>
        <end position="80"/>
    </location>
</feature>
<feature type="compositionally biased region" description="Basic and acidic residues" evidence="7">
    <location>
        <begin position="256"/>
        <end position="267"/>
    </location>
</feature>
<evidence type="ECO:0000256" key="6">
    <source>
        <dbReference type="RuleBase" id="RU000682"/>
    </source>
</evidence>
<dbReference type="PRINTS" id="PR00024">
    <property type="entry name" value="HOMEOBOX"/>
</dbReference>
<dbReference type="PROSITE" id="PS50071">
    <property type="entry name" value="HOMEOBOX_2"/>
    <property type="match status" value="1"/>
</dbReference>
<reference evidence="9" key="1">
    <citation type="submission" date="2008-05" db="EMBL/GenBank/DDBJ databases">
        <title>Genomic organization and expression of NK-like gene families in Capitella sp. I.</title>
        <authorList>
            <person name="Veatch O.J."/>
            <person name="Seaver E.C."/>
        </authorList>
    </citation>
    <scope>NUCLEOTIDE SEQUENCE</scope>
</reference>
<evidence type="ECO:0000256" key="2">
    <source>
        <dbReference type="ARBA" id="ARBA00023125"/>
    </source>
</evidence>
<dbReference type="SMART" id="SM00389">
    <property type="entry name" value="HOX"/>
    <property type="match status" value="1"/>
</dbReference>
<evidence type="ECO:0000256" key="5">
    <source>
        <dbReference type="PROSITE-ProRule" id="PRU00108"/>
    </source>
</evidence>
<feature type="region of interest" description="Disordered" evidence="7">
    <location>
        <begin position="1"/>
        <end position="28"/>
    </location>
</feature>
<sequence length="267" mass="29749">MKPQSGSDTASESSKEGRDKKKKARTTFTGRQIFELEKQFELKKYLSSSERAEMATLLNVTETQVKIWFQNRRTKWKKQENISNTEAADYKIGGEKHVDSQRRGPRAQPSYSPTCVKSEMKPLNGGRPLSPLTSGNPIPSAGPNPNFIVRKSSLVSTSSSADSNEALDMRVHANAVHVYKEAADVEQGTRERADRVTRDSFNEQCSSDSSASEDLQTSGNSSSSSCSSPHLSPMPKTMVMRNEDPRREDEELTEEVGTKKEEDEDLH</sequence>
<dbReference type="EMBL" id="EU718522">
    <property type="protein sequence ID" value="ACI26671.1"/>
    <property type="molecule type" value="mRNA"/>
</dbReference>
<feature type="region of interest" description="Disordered" evidence="7">
    <location>
        <begin position="182"/>
        <end position="267"/>
    </location>
</feature>
<dbReference type="CDD" id="cd00086">
    <property type="entry name" value="homeodomain"/>
    <property type="match status" value="1"/>
</dbReference>
<feature type="compositionally biased region" description="Polar residues" evidence="7">
    <location>
        <begin position="1"/>
        <end position="12"/>
    </location>
</feature>
<evidence type="ECO:0000256" key="3">
    <source>
        <dbReference type="ARBA" id="ARBA00023155"/>
    </source>
</evidence>
<dbReference type="PROSITE" id="PS00027">
    <property type="entry name" value="HOMEOBOX_1"/>
    <property type="match status" value="1"/>
</dbReference>
<dbReference type="InterPro" id="IPR050394">
    <property type="entry name" value="Homeobox_NK-like"/>
</dbReference>
<dbReference type="SUPFAM" id="SSF46689">
    <property type="entry name" value="Homeodomain-like"/>
    <property type="match status" value="1"/>
</dbReference>
<name>C4MLF2_CAPTE</name>
<evidence type="ECO:0000256" key="7">
    <source>
        <dbReference type="SAM" id="MobiDB-lite"/>
    </source>
</evidence>
<keyword evidence="2 5" id="KW-0238">DNA-binding</keyword>
<comment type="subcellular location">
    <subcellularLocation>
        <location evidence="1 5 6">Nucleus</location>
    </subcellularLocation>
</comment>
<accession>C4MLF2</accession>
<feature type="compositionally biased region" description="Basic and acidic residues" evidence="7">
    <location>
        <begin position="92"/>
        <end position="102"/>
    </location>
</feature>
<gene>
    <name evidence="9" type="primary">NKx7</name>
</gene>
<dbReference type="GO" id="GO:0030154">
    <property type="term" value="P:cell differentiation"/>
    <property type="evidence" value="ECO:0007669"/>
    <property type="project" value="TreeGrafter"/>
</dbReference>
<keyword evidence="4 5" id="KW-0539">Nucleus</keyword>
<organism evidence="9">
    <name type="scientific">Capitella teleta</name>
    <name type="common">Polychaete worm</name>
    <dbReference type="NCBI Taxonomy" id="283909"/>
    <lineage>
        <taxon>Eukaryota</taxon>
        <taxon>Metazoa</taxon>
        <taxon>Spiralia</taxon>
        <taxon>Lophotrochozoa</taxon>
        <taxon>Annelida</taxon>
        <taxon>Polychaeta</taxon>
        <taxon>Sedentaria</taxon>
        <taxon>Scolecida</taxon>
        <taxon>Capitellidae</taxon>
        <taxon>Capitella</taxon>
    </lineage>
</organism>
<dbReference type="InterPro" id="IPR009057">
    <property type="entry name" value="Homeodomain-like_sf"/>
</dbReference>
<protein>
    <submittedName>
        <fullName evidence="9">NK-like homeobox protein 7</fullName>
    </submittedName>
</protein>
<evidence type="ECO:0000256" key="4">
    <source>
        <dbReference type="ARBA" id="ARBA00023242"/>
    </source>
</evidence>
<dbReference type="AlphaFoldDB" id="C4MLF2"/>
<feature type="compositionally biased region" description="Low complexity" evidence="7">
    <location>
        <begin position="218"/>
        <end position="231"/>
    </location>
</feature>
<dbReference type="GO" id="GO:0005634">
    <property type="term" value="C:nucleus"/>
    <property type="evidence" value="ECO:0007669"/>
    <property type="project" value="UniProtKB-SubCell"/>
</dbReference>
<dbReference type="InterPro" id="IPR001356">
    <property type="entry name" value="HD"/>
</dbReference>